<dbReference type="CDD" id="cd00093">
    <property type="entry name" value="HTH_XRE"/>
    <property type="match status" value="1"/>
</dbReference>
<dbReference type="Pfam" id="PF17765">
    <property type="entry name" value="MLTR_LBD"/>
    <property type="match status" value="1"/>
</dbReference>
<dbReference type="InterPro" id="IPR001387">
    <property type="entry name" value="Cro/C1-type_HTH"/>
</dbReference>
<gene>
    <name evidence="3" type="ORF">NZH93_02240</name>
</gene>
<proteinExistence type="predicted"/>
<dbReference type="AlphaFoldDB" id="A0A9X2VGG3"/>
<dbReference type="Gene3D" id="3.30.450.180">
    <property type="match status" value="1"/>
</dbReference>
<dbReference type="InterPro" id="IPR041413">
    <property type="entry name" value="MLTR_LBD"/>
</dbReference>
<dbReference type="Gene3D" id="1.10.260.40">
    <property type="entry name" value="lambda repressor-like DNA-binding domains"/>
    <property type="match status" value="1"/>
</dbReference>
<feature type="domain" description="HTH cro/C1-type" evidence="2">
    <location>
        <begin position="36"/>
        <end position="83"/>
    </location>
</feature>
<dbReference type="SUPFAM" id="SSF47413">
    <property type="entry name" value="lambda repressor-like DNA-binding domains"/>
    <property type="match status" value="1"/>
</dbReference>
<protein>
    <submittedName>
        <fullName evidence="3">Helix-turn-helix transcriptional regulator</fullName>
    </submittedName>
</protein>
<accession>A0A9X2VGG3</accession>
<dbReference type="Proteomes" id="UP001141259">
    <property type="component" value="Unassembled WGS sequence"/>
</dbReference>
<dbReference type="Pfam" id="PF13560">
    <property type="entry name" value="HTH_31"/>
    <property type="match status" value="1"/>
</dbReference>
<name>A0A9X2VGG3_9PSEU</name>
<dbReference type="PANTHER" id="PTHR35010">
    <property type="entry name" value="BLL4672 PROTEIN-RELATED"/>
    <property type="match status" value="1"/>
</dbReference>
<evidence type="ECO:0000259" key="2">
    <source>
        <dbReference type="PROSITE" id="PS50943"/>
    </source>
</evidence>
<comment type="caution">
    <text evidence="3">The sequence shown here is derived from an EMBL/GenBank/DDBJ whole genome shotgun (WGS) entry which is preliminary data.</text>
</comment>
<reference evidence="3" key="1">
    <citation type="submission" date="2022-08" db="EMBL/GenBank/DDBJ databases">
        <authorList>
            <person name="Tistechok S."/>
            <person name="Samborskyy M."/>
            <person name="Roman I."/>
        </authorList>
    </citation>
    <scope>NUCLEOTIDE SEQUENCE</scope>
    <source>
        <strain evidence="3">DSM 103496</strain>
    </source>
</reference>
<dbReference type="PROSITE" id="PS50943">
    <property type="entry name" value="HTH_CROC1"/>
    <property type="match status" value="1"/>
</dbReference>
<dbReference type="RefSeq" id="WP_259621168.1">
    <property type="nucleotide sequence ID" value="NZ_JANYMP010000001.1"/>
</dbReference>
<evidence type="ECO:0000313" key="4">
    <source>
        <dbReference type="Proteomes" id="UP001141259"/>
    </source>
</evidence>
<dbReference type="EMBL" id="JANYMP010000001">
    <property type="protein sequence ID" value="MCS7475657.1"/>
    <property type="molecule type" value="Genomic_DNA"/>
</dbReference>
<sequence length="289" mass="31700">MTEEPNLLGAFLRARRELVTPEEAGVPVHGVRRVPGLRREEVAMLAGISADYYLRLERGRDRKPSVQVLDSLARVLRLDDDTRAYLLGLAADRPRRARRPRRETVPTGAAKLVALLPLPAFIEGRYFDVLAANPLATALSPRLVTGGNRLRDVFLDPAEQALFPDWERACAGLLAGFREAVGTDTDNPRFIELVGELSLASPLFRRLWARHDVRHRGGATVPFTHPQVGELLLNREKLLISGTDGIMLVVYHPDAGTDAADKLALLGSAALEPAPSPRQTAAEQGRRAP</sequence>
<dbReference type="PANTHER" id="PTHR35010:SF2">
    <property type="entry name" value="BLL4672 PROTEIN"/>
    <property type="match status" value="1"/>
</dbReference>
<feature type="region of interest" description="Disordered" evidence="1">
    <location>
        <begin position="270"/>
        <end position="289"/>
    </location>
</feature>
<organism evidence="3 4">
    <name type="scientific">Umezawaea endophytica</name>
    <dbReference type="NCBI Taxonomy" id="1654476"/>
    <lineage>
        <taxon>Bacteria</taxon>
        <taxon>Bacillati</taxon>
        <taxon>Actinomycetota</taxon>
        <taxon>Actinomycetes</taxon>
        <taxon>Pseudonocardiales</taxon>
        <taxon>Pseudonocardiaceae</taxon>
        <taxon>Umezawaea</taxon>
    </lineage>
</organism>
<dbReference type="GO" id="GO:0003677">
    <property type="term" value="F:DNA binding"/>
    <property type="evidence" value="ECO:0007669"/>
    <property type="project" value="InterPro"/>
</dbReference>
<keyword evidence="4" id="KW-1185">Reference proteome</keyword>
<evidence type="ECO:0000256" key="1">
    <source>
        <dbReference type="SAM" id="MobiDB-lite"/>
    </source>
</evidence>
<dbReference type="SMART" id="SM00530">
    <property type="entry name" value="HTH_XRE"/>
    <property type="match status" value="1"/>
</dbReference>
<dbReference type="InterPro" id="IPR010982">
    <property type="entry name" value="Lambda_DNA-bd_dom_sf"/>
</dbReference>
<evidence type="ECO:0000313" key="3">
    <source>
        <dbReference type="EMBL" id="MCS7475657.1"/>
    </source>
</evidence>